<keyword evidence="3" id="KW-1185">Reference proteome</keyword>
<proteinExistence type="predicted"/>
<sequence length="215" mass="25674">MKSKHYILTLGLLILAAPSYGQNWKEWFDQKKTQKEYLVQQIIALQAYMEVAKDGYQIVKTGWQTVEDITGGEFSLHRDFFARLDRMSPVVSRYHGLSKVLEYQQYILYEVERGRTLFRRMPLKPGQRQALETYYREVLRQSLKILTQTENTIKPFFYQMEDVERLRIIDHMHKDIRRLYLQVKRHTSKLAFLSRQDDGSQRSSSTIKSLYHETP</sequence>
<dbReference type="Proteomes" id="UP000010796">
    <property type="component" value="Chromosome"/>
</dbReference>
<protein>
    <submittedName>
        <fullName evidence="2">Uncharacterized protein</fullName>
    </submittedName>
</protein>
<reference evidence="3" key="1">
    <citation type="submission" date="2012-02" db="EMBL/GenBank/DDBJ databases">
        <title>The complete genome of Echinicola vietnamensis DSM 17526.</title>
        <authorList>
            <person name="Lucas S."/>
            <person name="Copeland A."/>
            <person name="Lapidus A."/>
            <person name="Glavina del Rio T."/>
            <person name="Dalin E."/>
            <person name="Tice H."/>
            <person name="Bruce D."/>
            <person name="Goodwin L."/>
            <person name="Pitluck S."/>
            <person name="Peters L."/>
            <person name="Ovchinnikova G."/>
            <person name="Teshima H."/>
            <person name="Kyrpides N."/>
            <person name="Mavromatis K."/>
            <person name="Ivanova N."/>
            <person name="Brettin T."/>
            <person name="Detter J.C."/>
            <person name="Han C."/>
            <person name="Larimer F."/>
            <person name="Land M."/>
            <person name="Hauser L."/>
            <person name="Markowitz V."/>
            <person name="Cheng J.-F."/>
            <person name="Hugenholtz P."/>
            <person name="Woyke T."/>
            <person name="Wu D."/>
            <person name="Brambilla E."/>
            <person name="Klenk H.-P."/>
            <person name="Eisen J.A."/>
        </authorList>
    </citation>
    <scope>NUCLEOTIDE SEQUENCE [LARGE SCALE GENOMIC DNA]</scope>
    <source>
        <strain evidence="3">DSM 17526 / LMG 23754 / KMM 6221</strain>
    </source>
</reference>
<dbReference type="OrthoDB" id="673795at2"/>
<evidence type="ECO:0000313" key="2">
    <source>
        <dbReference type="EMBL" id="AGA77629.1"/>
    </source>
</evidence>
<evidence type="ECO:0000256" key="1">
    <source>
        <dbReference type="SAM" id="MobiDB-lite"/>
    </source>
</evidence>
<accession>L0FUQ9</accession>
<name>L0FUQ9_ECHVK</name>
<dbReference type="HOGENOM" id="CLU_109280_0_0_10"/>
<dbReference type="EMBL" id="CP003346">
    <property type="protein sequence ID" value="AGA77629.1"/>
    <property type="molecule type" value="Genomic_DNA"/>
</dbReference>
<dbReference type="RefSeq" id="WP_015265193.1">
    <property type="nucleotide sequence ID" value="NC_019904.1"/>
</dbReference>
<gene>
    <name evidence="2" type="ordered locus">Echvi_1360</name>
</gene>
<feature type="region of interest" description="Disordered" evidence="1">
    <location>
        <begin position="194"/>
        <end position="215"/>
    </location>
</feature>
<dbReference type="KEGG" id="evi:Echvi_1360"/>
<evidence type="ECO:0000313" key="3">
    <source>
        <dbReference type="Proteomes" id="UP000010796"/>
    </source>
</evidence>
<dbReference type="STRING" id="926556.Echvi_1360"/>
<organism evidence="2 3">
    <name type="scientific">Echinicola vietnamensis (strain DSM 17526 / LMG 23754 / KMM 6221)</name>
    <dbReference type="NCBI Taxonomy" id="926556"/>
    <lineage>
        <taxon>Bacteria</taxon>
        <taxon>Pseudomonadati</taxon>
        <taxon>Bacteroidota</taxon>
        <taxon>Cytophagia</taxon>
        <taxon>Cytophagales</taxon>
        <taxon>Cyclobacteriaceae</taxon>
        <taxon>Echinicola</taxon>
    </lineage>
</organism>
<dbReference type="eggNOG" id="COG0497">
    <property type="taxonomic scope" value="Bacteria"/>
</dbReference>
<dbReference type="AlphaFoldDB" id="L0FUQ9"/>